<evidence type="ECO:0000313" key="6">
    <source>
        <dbReference type="Proteomes" id="UP000016930"/>
    </source>
</evidence>
<dbReference type="EMBL" id="KB445793">
    <property type="protein sequence ID" value="EMD40071.1"/>
    <property type="molecule type" value="Genomic_DNA"/>
</dbReference>
<dbReference type="PROSITE" id="PS51253">
    <property type="entry name" value="HTH_CENPB"/>
    <property type="match status" value="1"/>
</dbReference>
<name>M2RMJ6_CERS8</name>
<dbReference type="InterPro" id="IPR007889">
    <property type="entry name" value="HTH_Psq"/>
</dbReference>
<dbReference type="GO" id="GO:0005634">
    <property type="term" value="C:nucleus"/>
    <property type="evidence" value="ECO:0007669"/>
    <property type="project" value="TreeGrafter"/>
</dbReference>
<feature type="region of interest" description="Disordered" evidence="3">
    <location>
        <begin position="1"/>
        <end position="78"/>
    </location>
</feature>
<gene>
    <name evidence="5" type="ORF">CERSUDRAFT_112284</name>
</gene>
<dbReference type="AlphaFoldDB" id="M2RMJ6"/>
<feature type="compositionally biased region" description="Basic and acidic residues" evidence="3">
    <location>
        <begin position="342"/>
        <end position="355"/>
    </location>
</feature>
<dbReference type="SMART" id="SM00674">
    <property type="entry name" value="CENPB"/>
    <property type="match status" value="1"/>
</dbReference>
<dbReference type="HOGENOM" id="CLU_032740_0_0_1"/>
<dbReference type="Pfam" id="PF03221">
    <property type="entry name" value="HTH_Tnp_Tc5"/>
    <property type="match status" value="1"/>
</dbReference>
<evidence type="ECO:0000256" key="1">
    <source>
        <dbReference type="ARBA" id="ARBA00023125"/>
    </source>
</evidence>
<feature type="compositionally biased region" description="Acidic residues" evidence="3">
    <location>
        <begin position="356"/>
        <end position="365"/>
    </location>
</feature>
<dbReference type="OrthoDB" id="9909311at2759"/>
<feature type="region of interest" description="Disordered" evidence="3">
    <location>
        <begin position="104"/>
        <end position="148"/>
    </location>
</feature>
<feature type="region of interest" description="Disordered" evidence="3">
    <location>
        <begin position="320"/>
        <end position="368"/>
    </location>
</feature>
<feature type="compositionally biased region" description="Polar residues" evidence="3">
    <location>
        <begin position="104"/>
        <end position="123"/>
    </location>
</feature>
<feature type="compositionally biased region" description="Low complexity" evidence="3">
    <location>
        <begin position="124"/>
        <end position="137"/>
    </location>
</feature>
<evidence type="ECO:0000259" key="4">
    <source>
        <dbReference type="PROSITE" id="PS51253"/>
    </source>
</evidence>
<keyword evidence="1" id="KW-0238">DNA-binding</keyword>
<dbReference type="InterPro" id="IPR006600">
    <property type="entry name" value="HTH_CenpB_DNA-bd_dom"/>
</dbReference>
<dbReference type="Pfam" id="PF04218">
    <property type="entry name" value="CENP-B_N"/>
    <property type="match status" value="1"/>
</dbReference>
<dbReference type="Proteomes" id="UP000016930">
    <property type="component" value="Unassembled WGS sequence"/>
</dbReference>
<dbReference type="Gene3D" id="1.10.10.60">
    <property type="entry name" value="Homeodomain-like"/>
    <property type="match status" value="2"/>
</dbReference>
<dbReference type="PANTHER" id="PTHR19303:SF70">
    <property type="entry name" value="HTH CENPB-TYPE DOMAIN-CONTAINING PROTEIN"/>
    <property type="match status" value="1"/>
</dbReference>
<protein>
    <recommendedName>
        <fullName evidence="4">HTH CENPB-type domain-containing protein</fullName>
    </recommendedName>
</protein>
<proteinExistence type="predicted"/>
<feature type="compositionally biased region" description="Polar residues" evidence="3">
    <location>
        <begin position="138"/>
        <end position="148"/>
    </location>
</feature>
<evidence type="ECO:0000256" key="2">
    <source>
        <dbReference type="ARBA" id="ARBA00023242"/>
    </source>
</evidence>
<dbReference type="GO" id="GO:0003677">
    <property type="term" value="F:DNA binding"/>
    <property type="evidence" value="ECO:0007669"/>
    <property type="project" value="UniProtKB-KW"/>
</dbReference>
<dbReference type="PANTHER" id="PTHR19303">
    <property type="entry name" value="TRANSPOSON"/>
    <property type="match status" value="1"/>
</dbReference>
<reference evidence="5 6" key="1">
    <citation type="journal article" date="2012" name="Proc. Natl. Acad. Sci. U.S.A.">
        <title>Comparative genomics of Ceriporiopsis subvermispora and Phanerochaete chrysosporium provide insight into selective ligninolysis.</title>
        <authorList>
            <person name="Fernandez-Fueyo E."/>
            <person name="Ruiz-Duenas F.J."/>
            <person name="Ferreira P."/>
            <person name="Floudas D."/>
            <person name="Hibbett D.S."/>
            <person name="Canessa P."/>
            <person name="Larrondo L.F."/>
            <person name="James T.Y."/>
            <person name="Seelenfreund D."/>
            <person name="Lobos S."/>
            <person name="Polanco R."/>
            <person name="Tello M."/>
            <person name="Honda Y."/>
            <person name="Watanabe T."/>
            <person name="Watanabe T."/>
            <person name="Ryu J.S."/>
            <person name="Kubicek C.P."/>
            <person name="Schmoll M."/>
            <person name="Gaskell J."/>
            <person name="Hammel K.E."/>
            <person name="St John F.J."/>
            <person name="Vanden Wymelenberg A."/>
            <person name="Sabat G."/>
            <person name="Splinter BonDurant S."/>
            <person name="Syed K."/>
            <person name="Yadav J.S."/>
            <person name="Doddapaneni H."/>
            <person name="Subramanian V."/>
            <person name="Lavin J.L."/>
            <person name="Oguiza J.A."/>
            <person name="Perez G."/>
            <person name="Pisabarro A.G."/>
            <person name="Ramirez L."/>
            <person name="Santoyo F."/>
            <person name="Master E."/>
            <person name="Coutinho P.M."/>
            <person name="Henrissat B."/>
            <person name="Lombard V."/>
            <person name="Magnuson J.K."/>
            <person name="Kuees U."/>
            <person name="Hori C."/>
            <person name="Igarashi K."/>
            <person name="Samejima M."/>
            <person name="Held B.W."/>
            <person name="Barry K.W."/>
            <person name="LaButti K.M."/>
            <person name="Lapidus A."/>
            <person name="Lindquist E.A."/>
            <person name="Lucas S.M."/>
            <person name="Riley R."/>
            <person name="Salamov A.A."/>
            <person name="Hoffmeister D."/>
            <person name="Schwenk D."/>
            <person name="Hadar Y."/>
            <person name="Yarden O."/>
            <person name="de Vries R.P."/>
            <person name="Wiebenga A."/>
            <person name="Stenlid J."/>
            <person name="Eastwood D."/>
            <person name="Grigoriev I.V."/>
            <person name="Berka R.M."/>
            <person name="Blanchette R.A."/>
            <person name="Kersten P."/>
            <person name="Martinez A.T."/>
            <person name="Vicuna R."/>
            <person name="Cullen D."/>
        </authorList>
    </citation>
    <scope>NUCLEOTIDE SEQUENCE [LARGE SCALE GENOMIC DNA]</scope>
    <source>
        <strain evidence="5 6">B</strain>
    </source>
</reference>
<sequence>MSFESSQIESSIGPNRIIRRRPHSLSHSSSGCELPGGGPYHKNHSSISIAGQHPSRSHTPNGFVHPDQSFGHHDSTNAMITNSHYNMTPASAPPAFSQYTFIPSHSRSTSGSISNPRSASPALSVTSVMTSVSSSTSGPNSHPHSVSHDMNTYPMPVFRPPGRIKHTKQRLFTTDRRKICEFHQDHPNLKQDEIAKHFGVERSTISKILKHKQRWLQVLPDETTQVARIRPSKFPAIENELENWLVQCKKQNVILTDSLIRNKAKEIGLRLGFDEKRFKASSGWVENFKHRVGIRRGVWHGDGKKAKIIRAAGITMPPLSEKPDMRLIPIPPTSNYDGTYNVREHEQQGQDHDGDYDPESDESEVQGEGLEGYQPAAQSEWQGHPTSVNAYHSLLRDDAMNEHGHIQHSDVALDHSSLSLLSQNGEHLDEEQIMYVSVPPTILPEMMHPTENIRDIHEAEDIIERLLDWLEKPPNLELTTHLDRDAVSRIKTAIAQRIQQGIPPSSS</sequence>
<feature type="compositionally biased region" description="Polar residues" evidence="3">
    <location>
        <begin position="1"/>
        <end position="13"/>
    </location>
</feature>
<evidence type="ECO:0000256" key="3">
    <source>
        <dbReference type="SAM" id="MobiDB-lite"/>
    </source>
</evidence>
<accession>M2RMJ6</accession>
<organism evidence="5 6">
    <name type="scientific">Ceriporiopsis subvermispora (strain B)</name>
    <name type="common">White-rot fungus</name>
    <name type="synonym">Gelatoporia subvermispora</name>
    <dbReference type="NCBI Taxonomy" id="914234"/>
    <lineage>
        <taxon>Eukaryota</taxon>
        <taxon>Fungi</taxon>
        <taxon>Dikarya</taxon>
        <taxon>Basidiomycota</taxon>
        <taxon>Agaricomycotina</taxon>
        <taxon>Agaricomycetes</taxon>
        <taxon>Polyporales</taxon>
        <taxon>Gelatoporiaceae</taxon>
        <taxon>Gelatoporia</taxon>
    </lineage>
</organism>
<dbReference type="STRING" id="914234.M2RMJ6"/>
<dbReference type="SUPFAM" id="SSF46689">
    <property type="entry name" value="Homeodomain-like"/>
    <property type="match status" value="2"/>
</dbReference>
<keyword evidence="2" id="KW-0539">Nucleus</keyword>
<keyword evidence="6" id="KW-1185">Reference proteome</keyword>
<feature type="domain" description="HTH CENPB-type" evidence="4">
    <location>
        <begin position="225"/>
        <end position="298"/>
    </location>
</feature>
<dbReference type="InterPro" id="IPR050863">
    <property type="entry name" value="CenT-Element_Derived"/>
</dbReference>
<dbReference type="InterPro" id="IPR009057">
    <property type="entry name" value="Homeodomain-like_sf"/>
</dbReference>
<evidence type="ECO:0000313" key="5">
    <source>
        <dbReference type="EMBL" id="EMD40071.1"/>
    </source>
</evidence>